<accession>A0A2K2FQN3</accession>
<keyword evidence="2" id="KW-1185">Reference proteome</keyword>
<comment type="caution">
    <text evidence="1">The sequence shown here is derived from an EMBL/GenBank/DDBJ whole genome shotgun (WGS) entry which is preliminary data.</text>
</comment>
<proteinExistence type="predicted"/>
<dbReference type="EMBL" id="NIOJ01000004">
    <property type="protein sequence ID" value="PNU01074.1"/>
    <property type="molecule type" value="Genomic_DNA"/>
</dbReference>
<reference evidence="1 2" key="1">
    <citation type="submission" date="2017-06" db="EMBL/GenBank/DDBJ databases">
        <title>Investigating the central metabolism of Clostridium thermosuccinogenes.</title>
        <authorList>
            <person name="Koendjbiharie J.G."/>
            <person name="van Kranenburg R."/>
        </authorList>
    </citation>
    <scope>NUCLEOTIDE SEQUENCE [LARGE SCALE GENOMIC DNA]</scope>
    <source>
        <strain evidence="1 2">DSM 5806</strain>
    </source>
</reference>
<name>A0A2K2FQN3_9CLOT</name>
<sequence length="168" mass="19195">MYLVIEDLLIEKGVVRTGTLIFAEGKLTPACSKSHIKYTFNLPVQSRRLNIDFEYQPKKLFDEERSKMLIQEGLRRFCENPDENELNSWKSYMPLSNLLTISIDDPKGFRGSVHRHTPVQHLFITEDAASPGLIQGSLPEGQWSVTISAHAVVTEECCYKLHVWEGDD</sequence>
<evidence type="ECO:0000313" key="1">
    <source>
        <dbReference type="EMBL" id="PNU01074.1"/>
    </source>
</evidence>
<dbReference type="Proteomes" id="UP000236151">
    <property type="component" value="Unassembled WGS sequence"/>
</dbReference>
<dbReference type="RefSeq" id="WP_103080202.1">
    <property type="nucleotide sequence ID" value="NZ_CP021850.1"/>
</dbReference>
<organism evidence="1 2">
    <name type="scientific">Clostridium thermosuccinogenes</name>
    <dbReference type="NCBI Taxonomy" id="84032"/>
    <lineage>
        <taxon>Bacteria</taxon>
        <taxon>Bacillati</taxon>
        <taxon>Bacillota</taxon>
        <taxon>Clostridia</taxon>
        <taxon>Eubacteriales</taxon>
        <taxon>Clostridiaceae</taxon>
        <taxon>Clostridium</taxon>
    </lineage>
</organism>
<dbReference type="AlphaFoldDB" id="A0A2K2FQN3"/>
<gene>
    <name evidence="1" type="ORF">CDQ84_02800</name>
</gene>
<protein>
    <submittedName>
        <fullName evidence="1">Uncharacterized protein</fullName>
    </submittedName>
</protein>
<evidence type="ECO:0000313" key="2">
    <source>
        <dbReference type="Proteomes" id="UP000236151"/>
    </source>
</evidence>
<dbReference type="KEGG" id="cthd:CDO33_05825"/>
<dbReference type="OrthoDB" id="1690737at2"/>